<name>A0A0A9CCX6_ARUDO</name>
<dbReference type="EMBL" id="GBRH01225587">
    <property type="protein sequence ID" value="JAD72308.1"/>
    <property type="molecule type" value="Transcribed_RNA"/>
</dbReference>
<protein>
    <submittedName>
        <fullName evidence="1">Uncharacterized protein</fullName>
    </submittedName>
</protein>
<sequence>MPKDANLTSFIKPFVLQPKWFIESCVLQPNHLIHTQFALEH</sequence>
<proteinExistence type="predicted"/>
<organism evidence="1">
    <name type="scientific">Arundo donax</name>
    <name type="common">Giant reed</name>
    <name type="synonym">Donax arundinaceus</name>
    <dbReference type="NCBI Taxonomy" id="35708"/>
    <lineage>
        <taxon>Eukaryota</taxon>
        <taxon>Viridiplantae</taxon>
        <taxon>Streptophyta</taxon>
        <taxon>Embryophyta</taxon>
        <taxon>Tracheophyta</taxon>
        <taxon>Spermatophyta</taxon>
        <taxon>Magnoliopsida</taxon>
        <taxon>Liliopsida</taxon>
        <taxon>Poales</taxon>
        <taxon>Poaceae</taxon>
        <taxon>PACMAD clade</taxon>
        <taxon>Arundinoideae</taxon>
        <taxon>Arundineae</taxon>
        <taxon>Arundo</taxon>
    </lineage>
</organism>
<evidence type="ECO:0000313" key="1">
    <source>
        <dbReference type="EMBL" id="JAD72308.1"/>
    </source>
</evidence>
<reference evidence="1" key="2">
    <citation type="journal article" date="2015" name="Data Brief">
        <title>Shoot transcriptome of the giant reed, Arundo donax.</title>
        <authorList>
            <person name="Barrero R.A."/>
            <person name="Guerrero F.D."/>
            <person name="Moolhuijzen P."/>
            <person name="Goolsby J.A."/>
            <person name="Tidwell J."/>
            <person name="Bellgard S.E."/>
            <person name="Bellgard M.I."/>
        </authorList>
    </citation>
    <scope>NUCLEOTIDE SEQUENCE</scope>
    <source>
        <tissue evidence="1">Shoot tissue taken approximately 20 cm above the soil surface</tissue>
    </source>
</reference>
<accession>A0A0A9CCX6</accession>
<reference evidence="1" key="1">
    <citation type="submission" date="2014-09" db="EMBL/GenBank/DDBJ databases">
        <authorList>
            <person name="Magalhaes I.L.F."/>
            <person name="Oliveira U."/>
            <person name="Santos F.R."/>
            <person name="Vidigal T.H.D.A."/>
            <person name="Brescovit A.D."/>
            <person name="Santos A.J."/>
        </authorList>
    </citation>
    <scope>NUCLEOTIDE SEQUENCE</scope>
    <source>
        <tissue evidence="1">Shoot tissue taken approximately 20 cm above the soil surface</tissue>
    </source>
</reference>
<dbReference type="AlphaFoldDB" id="A0A0A9CCX6"/>